<proteinExistence type="predicted"/>
<organism evidence="4">
    <name type="scientific">Marinobacter antarcticus</name>
    <dbReference type="NCBI Taxonomy" id="564117"/>
    <lineage>
        <taxon>Bacteria</taxon>
        <taxon>Pseudomonadati</taxon>
        <taxon>Pseudomonadota</taxon>
        <taxon>Gammaproteobacteria</taxon>
        <taxon>Pseudomonadales</taxon>
        <taxon>Marinobacteraceae</taxon>
        <taxon>Marinobacter</taxon>
    </lineage>
</organism>
<dbReference type="EMBL" id="DRGY01000018">
    <property type="protein sequence ID" value="HEA51088.1"/>
    <property type="molecule type" value="Genomic_DNA"/>
</dbReference>
<dbReference type="PANTHER" id="PTHR36505:SF1">
    <property type="entry name" value="BLR1072 PROTEIN"/>
    <property type="match status" value="1"/>
</dbReference>
<dbReference type="Gene3D" id="2.30.30.240">
    <property type="entry name" value="PRC-barrel domain"/>
    <property type="match status" value="1"/>
</dbReference>
<dbReference type="InterPro" id="IPR011033">
    <property type="entry name" value="PRC_barrel-like_sf"/>
</dbReference>
<dbReference type="SUPFAM" id="SSF50346">
    <property type="entry name" value="PRC-barrel domain"/>
    <property type="match status" value="1"/>
</dbReference>
<comment type="caution">
    <text evidence="4">The sequence shown here is derived from an EMBL/GenBank/DDBJ whole genome shotgun (WGS) entry which is preliminary data.</text>
</comment>
<reference evidence="4" key="1">
    <citation type="journal article" date="2020" name="mSystems">
        <title>Genome- and Community-Level Interaction Insights into Carbon Utilization and Element Cycling Functions of Hydrothermarchaeota in Hydrothermal Sediment.</title>
        <authorList>
            <person name="Zhou Z."/>
            <person name="Liu Y."/>
            <person name="Xu W."/>
            <person name="Pan J."/>
            <person name="Luo Z.H."/>
            <person name="Li M."/>
        </authorList>
    </citation>
    <scope>NUCLEOTIDE SEQUENCE [LARGE SCALE GENOMIC DNA]</scope>
    <source>
        <strain evidence="4">HyVt-357</strain>
    </source>
</reference>
<dbReference type="RefSeq" id="WP_304098059.1">
    <property type="nucleotide sequence ID" value="NZ_DRGY01000018.1"/>
</dbReference>
<evidence type="ECO:0000256" key="2">
    <source>
        <dbReference type="SAM" id="SignalP"/>
    </source>
</evidence>
<sequence length="175" mass="18740">MKKLHSLAFYALITPAIAMSSSAVFAQQSTDQKMTKEKRSMQGEQDTMKSNTKTMQGENKTAQSEKKMGGQSAMQNKAFMDAAPANGMHASNLIGADIKTSGDDDVGSVSDLVIDQDGQVVAVVVGVGGFLGMGEKNVAIAWDNVKKSNTSDKQELRIDATREELQSAPAFETKM</sequence>
<gene>
    <name evidence="4" type="ORF">ENI00_01945</name>
</gene>
<feature type="chain" id="PRO_5032322172" evidence="2">
    <location>
        <begin position="27"/>
        <end position="175"/>
    </location>
</feature>
<dbReference type="Pfam" id="PF05239">
    <property type="entry name" value="PRC"/>
    <property type="match status" value="1"/>
</dbReference>
<feature type="region of interest" description="Disordered" evidence="1">
    <location>
        <begin position="30"/>
        <end position="72"/>
    </location>
</feature>
<evidence type="ECO:0000256" key="1">
    <source>
        <dbReference type="SAM" id="MobiDB-lite"/>
    </source>
</evidence>
<dbReference type="InterPro" id="IPR027275">
    <property type="entry name" value="PRC-brl_dom"/>
</dbReference>
<name>A0A831VTU6_9GAMM</name>
<dbReference type="PANTHER" id="PTHR36505">
    <property type="entry name" value="BLR1072 PROTEIN"/>
    <property type="match status" value="1"/>
</dbReference>
<accession>A0A831VTU6</accession>
<evidence type="ECO:0000259" key="3">
    <source>
        <dbReference type="Pfam" id="PF05239"/>
    </source>
</evidence>
<feature type="domain" description="PRC-barrel" evidence="3">
    <location>
        <begin position="87"/>
        <end position="163"/>
    </location>
</feature>
<dbReference type="AlphaFoldDB" id="A0A831VTU6"/>
<protein>
    <submittedName>
        <fullName evidence="4">PRC-barrel domain containing protein</fullName>
    </submittedName>
</protein>
<feature type="signal peptide" evidence="2">
    <location>
        <begin position="1"/>
        <end position="26"/>
    </location>
</feature>
<evidence type="ECO:0000313" key="4">
    <source>
        <dbReference type="EMBL" id="HEA51088.1"/>
    </source>
</evidence>
<feature type="compositionally biased region" description="Polar residues" evidence="1">
    <location>
        <begin position="42"/>
        <end position="62"/>
    </location>
</feature>
<dbReference type="Proteomes" id="UP000885748">
    <property type="component" value="Unassembled WGS sequence"/>
</dbReference>
<keyword evidence="2" id="KW-0732">Signal</keyword>